<dbReference type="SMART" id="SM00406">
    <property type="entry name" value="IGv"/>
    <property type="match status" value="3"/>
</dbReference>
<evidence type="ECO:0000256" key="10">
    <source>
        <dbReference type="SAM" id="Phobius"/>
    </source>
</evidence>
<dbReference type="SMART" id="SM00408">
    <property type="entry name" value="IGc2"/>
    <property type="match status" value="5"/>
</dbReference>
<dbReference type="InterPro" id="IPR003599">
    <property type="entry name" value="Ig_sub"/>
</dbReference>
<feature type="domain" description="Ig-like" evidence="11">
    <location>
        <begin position="311"/>
        <end position="403"/>
    </location>
</feature>
<keyword evidence="3" id="KW-0732">Signal</keyword>
<dbReference type="PANTHER" id="PTHR44170">
    <property type="entry name" value="PROTEIN SIDEKICK"/>
    <property type="match status" value="1"/>
</dbReference>
<dbReference type="GO" id="GO:0098609">
    <property type="term" value="P:cell-cell adhesion"/>
    <property type="evidence" value="ECO:0007669"/>
    <property type="project" value="TreeGrafter"/>
</dbReference>
<evidence type="ECO:0000313" key="13">
    <source>
        <dbReference type="EMBL" id="CAJ0583866.1"/>
    </source>
</evidence>
<protein>
    <submittedName>
        <fullName evidence="13">Uncharacterized protein</fullName>
    </submittedName>
</protein>
<evidence type="ECO:0000256" key="1">
    <source>
        <dbReference type="ARBA" id="ARBA00004167"/>
    </source>
</evidence>
<evidence type="ECO:0000256" key="8">
    <source>
        <dbReference type="ARBA" id="ARBA00023319"/>
    </source>
</evidence>
<dbReference type="PROSITE" id="PS50853">
    <property type="entry name" value="FN3"/>
    <property type="match status" value="3"/>
</dbReference>
<dbReference type="Pfam" id="PF13927">
    <property type="entry name" value="Ig_3"/>
    <property type="match status" value="1"/>
</dbReference>
<dbReference type="SUPFAM" id="SSF49265">
    <property type="entry name" value="Fibronectin type III"/>
    <property type="match status" value="2"/>
</dbReference>
<sequence>MGLTSAWSHLPSLSGMAQDQEEIAPLIIEHPLDVIVSKGAPATLNCAAKPSTANITWYKDGVPVITNKDQQNSHRIILDTGALFLLRVNSGKNGKDGDAGTYHCVARTALGEAQSREAHLRIAMLRDEFRTRPKNVQSLSGERAVLECSPPKGFPDPVVSWKKDDRDLKIHEDSRMTLHPDGNLIIDPVNHGDSGTYQCIANNMVGERVSAPARLSVYEKPQFIQQPKDISVEVGASVLFDCRVSGEPQPQISWKKRNDQMPSNRAYIAKDNRGLRIDRVQITDEGEYVCFARNPAGSIESSARLRVQAPPTMTTRPADVNIKEGTTAEFECAASGQPAPKLFWNREGQQNILFPGQTSVDGRLKVTVDGKLVVTEARTIDEGSYVCAAVNTAGSSLAKASLTVIHEKVSTHPPPIIELGHVNQTIMVGASAILPCQASGRTPPSITWLKDGMTLEIATTDRFSQHSSGSLQIADLTKTDSGVYTCVAKNADGESTWSASLLIEEHSNPKIIFSRMPDPIAFPSAPTKPTVANVSDTEADLEWSPPDRSGASVITGYIIQYFSPEMGETWFNVPDVITTTKHRVQNLRPSSSFVFIVRAENEKGLGAPSEASSAIQTLDKNSGVPLSLESLDLETARQRLTSDPLIRLEEVKTINATAVRLFWKRRKMDDLIQGYYIKWKGPTATLNQWVNVSGANTESYVVGGLLPFTNYEFFVIPYHRQVQGTPSNSMDAITAEAPPSLPPTDVKIRMHNMTTLKIGWRPPPPDGMNGILKGFQIIILGKGTKFNRNITTNERAGSVTLFHLQPGMTYKIRVAARTNAGIGVAHGTDVVTMNEETLARHLEASSEHESFLYKIVSTKFWIILLVIMVWLVATAAGMAWWLCKRKDSTCAPERMGPFIKINDGSVHSNAIWQDMNGYNTAQRIAMVQRNPPLYSMTPNHHDFYGQHVHCDEYHGGTLARPPSEQHYHYAQLTGGPGNPMSTFYGGQYQDDPSPYATTTLVMCQEQPAWLNDRMLRGGPALPMGPIPSGPPARYTEQGTAGRRSRGSRASERHLGSHQSDSPPHTDVSYVQSSDGTGGSSGKGRRSPPKNLVDILPPPPGNPPPPPNAMDALRRRLDDYDRVSDHLLHQGSPQPRPVPQPDHLDYDISARPTSRNRTSGGRHRNSGSRDDDSQRSSLMEDADDADCEISDTERRNVSDRPEGRGGSTGPRRMPSMGTGAFKAQNEYESRTNSRSLHRNQRPSPGH</sequence>
<gene>
    <name evidence="13" type="ORF">MSPICULIGERA_LOCUS21935</name>
</gene>
<feature type="domain" description="Ig-like" evidence="11">
    <location>
        <begin position="414"/>
        <end position="502"/>
    </location>
</feature>
<feature type="region of interest" description="Disordered" evidence="9">
    <location>
        <begin position="1125"/>
        <end position="1245"/>
    </location>
</feature>
<keyword evidence="5 10" id="KW-1133">Transmembrane helix</keyword>
<dbReference type="InterPro" id="IPR003961">
    <property type="entry name" value="FN3_dom"/>
</dbReference>
<dbReference type="FunFam" id="2.60.40.10:FF:000032">
    <property type="entry name" value="palladin isoform X1"/>
    <property type="match status" value="1"/>
</dbReference>
<keyword evidence="4" id="KW-0677">Repeat</keyword>
<evidence type="ECO:0000256" key="5">
    <source>
        <dbReference type="ARBA" id="ARBA00022989"/>
    </source>
</evidence>
<comment type="caution">
    <text evidence="13">The sequence shown here is derived from an EMBL/GenBank/DDBJ whole genome shotgun (WGS) entry which is preliminary data.</text>
</comment>
<feature type="transmembrane region" description="Helical" evidence="10">
    <location>
        <begin position="860"/>
        <end position="883"/>
    </location>
</feature>
<keyword evidence="8" id="KW-0393">Immunoglobulin domain</keyword>
<dbReference type="GO" id="GO:0030424">
    <property type="term" value="C:axon"/>
    <property type="evidence" value="ECO:0007669"/>
    <property type="project" value="TreeGrafter"/>
</dbReference>
<dbReference type="EMBL" id="CATQJA010002665">
    <property type="protein sequence ID" value="CAJ0583866.1"/>
    <property type="molecule type" value="Genomic_DNA"/>
</dbReference>
<keyword evidence="6 10" id="KW-0472">Membrane</keyword>
<dbReference type="FunFam" id="2.60.40.10:FF:000189">
    <property type="entry name" value="Neogenin isoform 3"/>
    <property type="match status" value="1"/>
</dbReference>
<dbReference type="Pfam" id="PF13895">
    <property type="entry name" value="Ig_2"/>
    <property type="match status" value="1"/>
</dbReference>
<dbReference type="Pfam" id="PF07679">
    <property type="entry name" value="I-set"/>
    <property type="match status" value="3"/>
</dbReference>
<dbReference type="Gene3D" id="2.60.40.10">
    <property type="entry name" value="Immunoglobulins"/>
    <property type="match status" value="8"/>
</dbReference>
<feature type="domain" description="Ig-like" evidence="11">
    <location>
        <begin position="221"/>
        <end position="306"/>
    </location>
</feature>
<keyword evidence="2 10" id="KW-0812">Transmembrane</keyword>
<evidence type="ECO:0000256" key="2">
    <source>
        <dbReference type="ARBA" id="ARBA00022692"/>
    </source>
</evidence>
<evidence type="ECO:0000256" key="3">
    <source>
        <dbReference type="ARBA" id="ARBA00022729"/>
    </source>
</evidence>
<feature type="domain" description="Ig-like" evidence="11">
    <location>
        <begin position="25"/>
        <end position="121"/>
    </location>
</feature>
<dbReference type="FunFam" id="2.60.40.10:FF:000008">
    <property type="entry name" value="roundabout homolog 2 isoform X2"/>
    <property type="match status" value="2"/>
</dbReference>
<proteinExistence type="predicted"/>
<evidence type="ECO:0000259" key="11">
    <source>
        <dbReference type="PROSITE" id="PS50835"/>
    </source>
</evidence>
<dbReference type="InterPro" id="IPR013098">
    <property type="entry name" value="Ig_I-set"/>
</dbReference>
<feature type="compositionally biased region" description="Basic and acidic residues" evidence="9">
    <location>
        <begin position="1190"/>
        <end position="1202"/>
    </location>
</feature>
<comment type="subcellular location">
    <subcellularLocation>
        <location evidence="1">Membrane</location>
        <topology evidence="1">Single-pass membrane protein</topology>
    </subcellularLocation>
</comment>
<evidence type="ECO:0000256" key="7">
    <source>
        <dbReference type="ARBA" id="ARBA00023157"/>
    </source>
</evidence>
<keyword evidence="14" id="KW-1185">Reference proteome</keyword>
<evidence type="ECO:0000256" key="6">
    <source>
        <dbReference type="ARBA" id="ARBA00023136"/>
    </source>
</evidence>
<dbReference type="CDD" id="cd00063">
    <property type="entry name" value="FN3"/>
    <property type="match status" value="3"/>
</dbReference>
<feature type="region of interest" description="Disordered" evidence="9">
    <location>
        <begin position="1014"/>
        <end position="1111"/>
    </location>
</feature>
<dbReference type="AlphaFoldDB" id="A0AA36GG22"/>
<dbReference type="SMART" id="SM00409">
    <property type="entry name" value="IG"/>
    <property type="match status" value="5"/>
</dbReference>
<dbReference type="SMART" id="SM00060">
    <property type="entry name" value="FN3"/>
    <property type="match status" value="3"/>
</dbReference>
<dbReference type="PANTHER" id="PTHR44170:SF52">
    <property type="entry name" value="PROTEIN SAX-3"/>
    <property type="match status" value="1"/>
</dbReference>
<dbReference type="InterPro" id="IPR036116">
    <property type="entry name" value="FN3_sf"/>
</dbReference>
<keyword evidence="7" id="KW-1015">Disulfide bond</keyword>
<dbReference type="PROSITE" id="PS50835">
    <property type="entry name" value="IG_LIKE"/>
    <property type="match status" value="5"/>
</dbReference>
<dbReference type="GO" id="GO:0007411">
    <property type="term" value="P:axon guidance"/>
    <property type="evidence" value="ECO:0007669"/>
    <property type="project" value="TreeGrafter"/>
</dbReference>
<dbReference type="InterPro" id="IPR003598">
    <property type="entry name" value="Ig_sub2"/>
</dbReference>
<name>A0AA36GG22_9BILA</name>
<feature type="domain" description="Fibronectin type-III" evidence="12">
    <location>
        <begin position="525"/>
        <end position="620"/>
    </location>
</feature>
<feature type="domain" description="Ig-like" evidence="11">
    <location>
        <begin position="127"/>
        <end position="216"/>
    </location>
</feature>
<evidence type="ECO:0000313" key="14">
    <source>
        <dbReference type="Proteomes" id="UP001177023"/>
    </source>
</evidence>
<dbReference type="InterPro" id="IPR013106">
    <property type="entry name" value="Ig_V-set"/>
</dbReference>
<reference evidence="13" key="1">
    <citation type="submission" date="2023-06" db="EMBL/GenBank/DDBJ databases">
        <authorList>
            <person name="Delattre M."/>
        </authorList>
    </citation>
    <scope>NUCLEOTIDE SEQUENCE</scope>
    <source>
        <strain evidence="13">AF72</strain>
    </source>
</reference>
<evidence type="ECO:0000256" key="9">
    <source>
        <dbReference type="SAM" id="MobiDB-lite"/>
    </source>
</evidence>
<evidence type="ECO:0000256" key="4">
    <source>
        <dbReference type="ARBA" id="ARBA00022737"/>
    </source>
</evidence>
<feature type="compositionally biased region" description="Acidic residues" evidence="9">
    <location>
        <begin position="1179"/>
        <end position="1189"/>
    </location>
</feature>
<feature type="domain" description="Fibronectin type-III" evidence="12">
    <location>
        <begin position="742"/>
        <end position="836"/>
    </location>
</feature>
<accession>A0AA36GG22</accession>
<dbReference type="InterPro" id="IPR013783">
    <property type="entry name" value="Ig-like_fold"/>
</dbReference>
<dbReference type="Proteomes" id="UP001177023">
    <property type="component" value="Unassembled WGS sequence"/>
</dbReference>
<evidence type="ECO:0000259" key="12">
    <source>
        <dbReference type="PROSITE" id="PS50853"/>
    </source>
</evidence>
<organism evidence="13 14">
    <name type="scientific">Mesorhabditis spiculigera</name>
    <dbReference type="NCBI Taxonomy" id="96644"/>
    <lineage>
        <taxon>Eukaryota</taxon>
        <taxon>Metazoa</taxon>
        <taxon>Ecdysozoa</taxon>
        <taxon>Nematoda</taxon>
        <taxon>Chromadorea</taxon>
        <taxon>Rhabditida</taxon>
        <taxon>Rhabditina</taxon>
        <taxon>Rhabditomorpha</taxon>
        <taxon>Rhabditoidea</taxon>
        <taxon>Rhabditidae</taxon>
        <taxon>Mesorhabditinae</taxon>
        <taxon>Mesorhabditis</taxon>
    </lineage>
</organism>
<dbReference type="InterPro" id="IPR036179">
    <property type="entry name" value="Ig-like_dom_sf"/>
</dbReference>
<feature type="domain" description="Fibronectin type-III" evidence="12">
    <location>
        <begin position="644"/>
        <end position="737"/>
    </location>
</feature>
<feature type="non-terminal residue" evidence="13">
    <location>
        <position position="1245"/>
    </location>
</feature>
<dbReference type="InterPro" id="IPR007110">
    <property type="entry name" value="Ig-like_dom"/>
</dbReference>
<dbReference type="GO" id="GO:0005886">
    <property type="term" value="C:plasma membrane"/>
    <property type="evidence" value="ECO:0007669"/>
    <property type="project" value="TreeGrafter"/>
</dbReference>
<dbReference type="Pfam" id="PF00041">
    <property type="entry name" value="fn3"/>
    <property type="match status" value="3"/>
</dbReference>
<dbReference type="FunFam" id="2.60.40.10:FF:002530">
    <property type="entry name" value="CBN-SAX-3 protein"/>
    <property type="match status" value="1"/>
</dbReference>
<dbReference type="SUPFAM" id="SSF48726">
    <property type="entry name" value="Immunoglobulin"/>
    <property type="match status" value="5"/>
</dbReference>
<feature type="compositionally biased region" description="Pro residues" evidence="9">
    <location>
        <begin position="1095"/>
        <end position="1107"/>
    </location>
</feature>